<evidence type="ECO:0000256" key="14">
    <source>
        <dbReference type="RuleBase" id="RU000405"/>
    </source>
</evidence>
<dbReference type="GO" id="GO:0006171">
    <property type="term" value="P:cAMP biosynthetic process"/>
    <property type="evidence" value="ECO:0007669"/>
    <property type="project" value="UniProtKB-KW"/>
</dbReference>
<keyword evidence="13 14" id="KW-0456">Lyase</keyword>
<feature type="non-terminal residue" evidence="16">
    <location>
        <position position="1"/>
    </location>
</feature>
<dbReference type="GO" id="GO:0007189">
    <property type="term" value="P:adenylate cyclase-activating G protein-coupled receptor signaling pathway"/>
    <property type="evidence" value="ECO:0007669"/>
    <property type="project" value="TreeGrafter"/>
</dbReference>
<dbReference type="HOGENOM" id="CLU_2433172_0_0_1"/>
<evidence type="ECO:0000256" key="6">
    <source>
        <dbReference type="ARBA" id="ARBA00022723"/>
    </source>
</evidence>
<evidence type="ECO:0000256" key="11">
    <source>
        <dbReference type="ARBA" id="ARBA00022998"/>
    </source>
</evidence>
<comment type="similarity">
    <text evidence="14">Belongs to the adenylyl cyclase class-4/guanylyl cyclase family.</text>
</comment>
<evidence type="ECO:0000256" key="7">
    <source>
        <dbReference type="ARBA" id="ARBA00022741"/>
    </source>
</evidence>
<keyword evidence="17" id="KW-1185">Reference proteome</keyword>
<evidence type="ECO:0000256" key="2">
    <source>
        <dbReference type="ARBA" id="ARBA00001946"/>
    </source>
</evidence>
<comment type="subcellular location">
    <subcellularLocation>
        <location evidence="3">Membrane</location>
        <topology evidence="3">Multi-pass membrane protein</topology>
    </subcellularLocation>
</comment>
<evidence type="ECO:0000256" key="10">
    <source>
        <dbReference type="ARBA" id="ARBA00022989"/>
    </source>
</evidence>
<dbReference type="PANTHER" id="PTHR45627:SF12">
    <property type="entry name" value="ADENYLATE CYCLASE TYPE 2"/>
    <property type="match status" value="1"/>
</dbReference>
<reference evidence="16 17" key="1">
    <citation type="journal article" date="2013" name="Nature">
        <title>Insights into bilaterian evolution from three spiralian genomes.</title>
        <authorList>
            <person name="Simakov O."/>
            <person name="Marletaz F."/>
            <person name="Cho S.J."/>
            <person name="Edsinger-Gonzales E."/>
            <person name="Havlak P."/>
            <person name="Hellsten U."/>
            <person name="Kuo D.H."/>
            <person name="Larsson T."/>
            <person name="Lv J."/>
            <person name="Arendt D."/>
            <person name="Savage R."/>
            <person name="Osoegawa K."/>
            <person name="de Jong P."/>
            <person name="Grimwood J."/>
            <person name="Chapman J.A."/>
            <person name="Shapiro H."/>
            <person name="Aerts A."/>
            <person name="Otillar R.P."/>
            <person name="Terry A.Y."/>
            <person name="Boore J.L."/>
            <person name="Grigoriev I.V."/>
            <person name="Lindberg D.R."/>
            <person name="Seaver E.C."/>
            <person name="Weisblat D.A."/>
            <person name="Putnam N.H."/>
            <person name="Rokhsar D.S."/>
        </authorList>
    </citation>
    <scope>NUCLEOTIDE SEQUENCE [LARGE SCALE GENOMIC DNA]</scope>
</reference>
<dbReference type="GO" id="GO:0005886">
    <property type="term" value="C:plasma membrane"/>
    <property type="evidence" value="ECO:0007669"/>
    <property type="project" value="TreeGrafter"/>
</dbReference>
<evidence type="ECO:0000259" key="15">
    <source>
        <dbReference type="PROSITE" id="PS50125"/>
    </source>
</evidence>
<keyword evidence="10" id="KW-1133">Transmembrane helix</keyword>
<dbReference type="Gene3D" id="3.30.70.1230">
    <property type="entry name" value="Nucleotide cyclase"/>
    <property type="match status" value="1"/>
</dbReference>
<keyword evidence="8" id="KW-0067">ATP-binding</keyword>
<dbReference type="InterPro" id="IPR029787">
    <property type="entry name" value="Nucleotide_cyclase"/>
</dbReference>
<dbReference type="PANTHER" id="PTHR45627">
    <property type="entry name" value="ADENYLATE CYCLASE TYPE 1"/>
    <property type="match status" value="1"/>
</dbReference>
<dbReference type="Pfam" id="PF00211">
    <property type="entry name" value="Guanylate_cyc"/>
    <property type="match status" value="1"/>
</dbReference>
<dbReference type="EMBL" id="KB201362">
    <property type="protein sequence ID" value="ESO96913.1"/>
    <property type="molecule type" value="Genomic_DNA"/>
</dbReference>
<gene>
    <name evidence="16" type="ORF">LOTGIDRAFT_115364</name>
</gene>
<dbReference type="RefSeq" id="XP_009052407.1">
    <property type="nucleotide sequence ID" value="XM_009054159.1"/>
</dbReference>
<evidence type="ECO:0000256" key="5">
    <source>
        <dbReference type="ARBA" id="ARBA00022692"/>
    </source>
</evidence>
<comment type="cofactor">
    <cofactor evidence="2">
        <name>Mg(2+)</name>
        <dbReference type="ChEBI" id="CHEBI:18420"/>
    </cofactor>
</comment>
<evidence type="ECO:0000256" key="4">
    <source>
        <dbReference type="ARBA" id="ARBA00012201"/>
    </source>
</evidence>
<dbReference type="KEGG" id="lgi:LOTGIDRAFT_115364"/>
<dbReference type="PROSITE" id="PS00452">
    <property type="entry name" value="GUANYLATE_CYCLASE_1"/>
    <property type="match status" value="1"/>
</dbReference>
<name>V3ZZF1_LOTGI</name>
<dbReference type="InterPro" id="IPR018297">
    <property type="entry name" value="A/G_cyclase_CS"/>
</dbReference>
<dbReference type="AlphaFoldDB" id="V3ZZF1"/>
<evidence type="ECO:0000256" key="9">
    <source>
        <dbReference type="ARBA" id="ARBA00022842"/>
    </source>
</evidence>
<dbReference type="GO" id="GO:0046872">
    <property type="term" value="F:metal ion binding"/>
    <property type="evidence" value="ECO:0007669"/>
    <property type="project" value="UniProtKB-KW"/>
</dbReference>
<organism evidence="16 17">
    <name type="scientific">Lottia gigantea</name>
    <name type="common">Giant owl limpet</name>
    <dbReference type="NCBI Taxonomy" id="225164"/>
    <lineage>
        <taxon>Eukaryota</taxon>
        <taxon>Metazoa</taxon>
        <taxon>Spiralia</taxon>
        <taxon>Lophotrochozoa</taxon>
        <taxon>Mollusca</taxon>
        <taxon>Gastropoda</taxon>
        <taxon>Patellogastropoda</taxon>
        <taxon>Lottioidea</taxon>
        <taxon>Lottiidae</taxon>
        <taxon>Lottia</taxon>
    </lineage>
</organism>
<proteinExistence type="inferred from homology"/>
<dbReference type="InterPro" id="IPR001054">
    <property type="entry name" value="A/G_cyclase"/>
</dbReference>
<dbReference type="GO" id="GO:0035556">
    <property type="term" value="P:intracellular signal transduction"/>
    <property type="evidence" value="ECO:0007669"/>
    <property type="project" value="InterPro"/>
</dbReference>
<dbReference type="OrthoDB" id="10261550at2759"/>
<dbReference type="STRING" id="225164.V3ZZF1"/>
<evidence type="ECO:0000313" key="17">
    <source>
        <dbReference type="Proteomes" id="UP000030746"/>
    </source>
</evidence>
<evidence type="ECO:0000256" key="3">
    <source>
        <dbReference type="ARBA" id="ARBA00004141"/>
    </source>
</evidence>
<keyword evidence="12" id="KW-0472">Membrane</keyword>
<dbReference type="CTD" id="20231213"/>
<feature type="domain" description="Guanylate cyclase" evidence="15">
    <location>
        <begin position="1"/>
        <end position="32"/>
    </location>
</feature>
<dbReference type="EC" id="4.6.1.1" evidence="4"/>
<evidence type="ECO:0000256" key="13">
    <source>
        <dbReference type="ARBA" id="ARBA00023239"/>
    </source>
</evidence>
<keyword evidence="9" id="KW-0460">Magnesium</keyword>
<comment type="catalytic activity">
    <reaction evidence="1">
        <text>ATP = 3',5'-cyclic AMP + diphosphate</text>
        <dbReference type="Rhea" id="RHEA:15389"/>
        <dbReference type="ChEBI" id="CHEBI:30616"/>
        <dbReference type="ChEBI" id="CHEBI:33019"/>
        <dbReference type="ChEBI" id="CHEBI:58165"/>
        <dbReference type="EC" id="4.6.1.1"/>
    </reaction>
</comment>
<evidence type="ECO:0000256" key="1">
    <source>
        <dbReference type="ARBA" id="ARBA00001593"/>
    </source>
</evidence>
<keyword evidence="11" id="KW-0115">cAMP biosynthesis</keyword>
<dbReference type="GeneID" id="20231213"/>
<accession>V3ZZF1</accession>
<dbReference type="GO" id="GO:0005524">
    <property type="term" value="F:ATP binding"/>
    <property type="evidence" value="ECO:0007669"/>
    <property type="project" value="UniProtKB-KW"/>
</dbReference>
<dbReference type="CDD" id="cd07302">
    <property type="entry name" value="CHD"/>
    <property type="match status" value="1"/>
</dbReference>
<keyword evidence="6" id="KW-0479">Metal-binding</keyword>
<dbReference type="SUPFAM" id="SSF55073">
    <property type="entry name" value="Nucleotide cyclase"/>
    <property type="match status" value="1"/>
</dbReference>
<keyword evidence="5" id="KW-0812">Transmembrane</keyword>
<dbReference type="GO" id="GO:0004016">
    <property type="term" value="F:adenylate cyclase activity"/>
    <property type="evidence" value="ECO:0007669"/>
    <property type="project" value="UniProtKB-EC"/>
</dbReference>
<protein>
    <recommendedName>
        <fullName evidence="4">adenylate cyclase</fullName>
        <ecNumber evidence="4">4.6.1.1</ecNumber>
    </recommendedName>
</protein>
<sequence length="91" mass="10165">INHGPVTAGVVGARKPQYDIWGDTVNVASRMDSSGVLEQIQVRNLLALQYSLITETINFGWKIEMVQIEVINGPDKYKDKKTSVNYVICIL</sequence>
<dbReference type="Proteomes" id="UP000030746">
    <property type="component" value="Unassembled WGS sequence"/>
</dbReference>
<keyword evidence="7" id="KW-0547">Nucleotide-binding</keyword>
<dbReference type="PROSITE" id="PS50125">
    <property type="entry name" value="GUANYLATE_CYCLASE_2"/>
    <property type="match status" value="1"/>
</dbReference>
<evidence type="ECO:0000256" key="8">
    <source>
        <dbReference type="ARBA" id="ARBA00022840"/>
    </source>
</evidence>
<evidence type="ECO:0000313" key="16">
    <source>
        <dbReference type="EMBL" id="ESO96913.1"/>
    </source>
</evidence>
<evidence type="ECO:0000256" key="12">
    <source>
        <dbReference type="ARBA" id="ARBA00023136"/>
    </source>
</evidence>